<dbReference type="SUPFAM" id="SSF52047">
    <property type="entry name" value="RNI-like"/>
    <property type="match status" value="1"/>
</dbReference>
<evidence type="ECO:0000313" key="7">
    <source>
        <dbReference type="Proteomes" id="UP000701853"/>
    </source>
</evidence>
<dbReference type="InterPro" id="IPR050905">
    <property type="entry name" value="Plant_NBS-LRR"/>
</dbReference>
<dbReference type="FunFam" id="3.40.50.300:FF:001091">
    <property type="entry name" value="Probable disease resistance protein At1g61300"/>
    <property type="match status" value="1"/>
</dbReference>
<comment type="caution">
    <text evidence="6">The sequence shown here is derived from an EMBL/GenBank/DDBJ whole genome shotgun (WGS) entry which is preliminary data.</text>
</comment>
<dbReference type="EMBL" id="JAHUZN010000011">
    <property type="protein sequence ID" value="KAG8479742.1"/>
    <property type="molecule type" value="Genomic_DNA"/>
</dbReference>
<dbReference type="GO" id="GO:0043531">
    <property type="term" value="F:ADP binding"/>
    <property type="evidence" value="ECO:0007669"/>
    <property type="project" value="InterPro"/>
</dbReference>
<dbReference type="InterPro" id="IPR001611">
    <property type="entry name" value="Leu-rich_rpt"/>
</dbReference>
<dbReference type="SMART" id="SM00382">
    <property type="entry name" value="AAA"/>
    <property type="match status" value="1"/>
</dbReference>
<dbReference type="OrthoDB" id="1001331at2759"/>
<dbReference type="Gene3D" id="3.40.50.300">
    <property type="entry name" value="P-loop containing nucleotide triphosphate hydrolases"/>
    <property type="match status" value="1"/>
</dbReference>
<reference evidence="6 7" key="1">
    <citation type="journal article" date="2021" name="bioRxiv">
        <title>The Gossypium anomalum genome as a resource for cotton improvement and evolutionary analysis of hybrid incompatibility.</title>
        <authorList>
            <person name="Grover C.E."/>
            <person name="Yuan D."/>
            <person name="Arick M.A."/>
            <person name="Miller E.R."/>
            <person name="Hu G."/>
            <person name="Peterson D.G."/>
            <person name="Wendel J.F."/>
            <person name="Udall J.A."/>
        </authorList>
    </citation>
    <scope>NUCLEOTIDE SEQUENCE [LARGE SCALE GENOMIC DNA]</scope>
    <source>
        <strain evidence="6">JFW-Udall</strain>
        <tissue evidence="6">Leaf</tissue>
    </source>
</reference>
<name>A0A8J5YEF7_9ROSI</name>
<dbReference type="InterPro" id="IPR002182">
    <property type="entry name" value="NB-ARC"/>
</dbReference>
<dbReference type="Pfam" id="PF23247">
    <property type="entry name" value="LRR_RPS2"/>
    <property type="match status" value="8"/>
</dbReference>
<dbReference type="InterPro" id="IPR042197">
    <property type="entry name" value="Apaf_helical"/>
</dbReference>
<evidence type="ECO:0000259" key="5">
    <source>
        <dbReference type="SMART" id="SM00382"/>
    </source>
</evidence>
<dbReference type="PROSITE" id="PS51450">
    <property type="entry name" value="LRR"/>
    <property type="match status" value="1"/>
</dbReference>
<dbReference type="Pfam" id="PF00931">
    <property type="entry name" value="NB-ARC"/>
    <property type="match status" value="1"/>
</dbReference>
<dbReference type="Proteomes" id="UP000701853">
    <property type="component" value="Chromosome 11"/>
</dbReference>
<keyword evidence="4" id="KW-0067">ATP-binding</keyword>
<dbReference type="Gene3D" id="1.10.8.430">
    <property type="entry name" value="Helical domain of apoptotic protease-activating factors"/>
    <property type="match status" value="1"/>
</dbReference>
<dbReference type="PANTHER" id="PTHR33463:SF192">
    <property type="entry name" value="DISEASE RESISTANCE PROTEIN RPS2-LIKE"/>
    <property type="match status" value="1"/>
</dbReference>
<keyword evidence="7" id="KW-1185">Reference proteome</keyword>
<comment type="similarity">
    <text evidence="1">Belongs to the disease resistance NB-LRR family.</text>
</comment>
<feature type="domain" description="AAA+ ATPase" evidence="5">
    <location>
        <begin position="176"/>
        <end position="312"/>
    </location>
</feature>
<dbReference type="GO" id="GO:0006952">
    <property type="term" value="P:defense response"/>
    <property type="evidence" value="ECO:0007669"/>
    <property type="project" value="UniProtKB-KW"/>
</dbReference>
<dbReference type="GO" id="GO:0005524">
    <property type="term" value="F:ATP binding"/>
    <property type="evidence" value="ECO:0007669"/>
    <property type="project" value="UniProtKB-KW"/>
</dbReference>
<dbReference type="SUPFAM" id="SSF52540">
    <property type="entry name" value="P-loop containing nucleoside triphosphate hydrolases"/>
    <property type="match status" value="1"/>
</dbReference>
<evidence type="ECO:0000256" key="1">
    <source>
        <dbReference type="ARBA" id="ARBA00008894"/>
    </source>
</evidence>
<dbReference type="InterPro" id="IPR027417">
    <property type="entry name" value="P-loop_NTPase"/>
</dbReference>
<keyword evidence="2" id="KW-0547">Nucleotide-binding</keyword>
<evidence type="ECO:0000256" key="3">
    <source>
        <dbReference type="ARBA" id="ARBA00022821"/>
    </source>
</evidence>
<dbReference type="PANTHER" id="PTHR33463">
    <property type="entry name" value="NB-ARC DOMAIN-CONTAINING PROTEIN-RELATED"/>
    <property type="match status" value="1"/>
</dbReference>
<sequence>MEVITATASNLVAGVAGYVFQKVRRNFSYVCRYRRMVSGFEKKVEKLKDKRDGVLLDVDAAEKNGENIYPEVNSWLAKADKMTDSELKEVKGLEDEAKNKCFIGLCPNFKARYQLSKKAEEDEAAVDELLQQGGFDKVSYRDVPQPILFVPPKDFEDFDSRRLMFNKIMEAVKDPNVNIIGVHGMPGVGKTTLVKEVVRQVKEDKLFDSVVLAVATHTPDVQKIQDQIADMLGLKFEEQSMTGRASRLCQRLKKEKKILVVLDDIWAKLDLMEVGIPLGDEDQGCTILLTSRDLNVLLDMDAKKSFPIGVLEHEEAWHFFKKIIGDGVESSDLLPIATQVAKKCGGLPIAIRTLATSLRNKPPFVWEDALRQLSKPSSSNFKGVPATVYSTIEWSFDRLQSEDHKQTFLLCSLMGHNASLDLLLVFAMGLGLFHGVSTINETRNKLLTVVSDLKASCLLLDGNTNKHCDMHDLISDVAMSIASKGNSVFVLRYKHDSNDWPDDETVKECDKISCFGMSELPDQLKCPKLTFLGMGSKDPWMKIPTNFFKETKNLKVLYLSGMNLSSLPSISLLGNLRALCLRNCVLGDIAFFGELKNLEIFSILRSDIEMLPEEIGQLTKLKRLNLRRCSKLKRISPGVLCKLSRLEELYMRDSLVEWGAEGHSSKESNSSLAELNALSCLSALEIQIPNAKIIPKGFSFEKLQRYIIFIGEALHWDWDWKWNWVREYSRTLKLNLQTNFSSLNNGVKVLLKKAENLYIDEVKGVEILLHESEVGNYFKQLRNLHIQNGEMVQYILKDSDGVQKIEFLQLESLTLQGLPNLISFCSKKEGSTSISPQEISLFKQKILFPKLEKLKLSSIGIERIWSSQAFCSTQNLTSLIIQGCANLKYVLSDSMPEYLQQLKCLEISECKCIREIISTDKMIQQTFKNKALIRFPRLNFLKLKGLQKLIGFCHEDYTVEFPVLTILEIENCSELKGFIHNSMRKDIPTHEVLFNNKVAFPNLEKITISHLRNAKRIWYDQLHTNSFSMLKELTVKECDALLNIFSPCLLGHFQKLEKLIVIDCASLEQVFQLQVQDINIEETYVVDSQLKKVNLVRLPKLKHVWTKYHKGNISFESLQRVHIQECWSLKALFPFSIAKDLQQLEALTINRCGLEEIVSKSVEESDEQEICFAFNKLFYLQLWILPYLTYFYPRMHKTTWTALKQLRIFRCGRIKIFGHEESQIQHPVFLIEKVIPQLENVSFSRGDIEMISDGQYESNLFCNIKFLRISCYFSVSAVFPISFLKRFYNLEILELGSCNFKELASFENDAYEDKDMIITIPKIKKLKLVVIKNIRHLWKQDSLLDHICASLKCLEVWECDNLINLGLDLSFFETLTTLDVWKCNKMLELITSSNARSLVCLVTMRIRECKMMREVVASDGDEASYEIVFRVLKRLELHCLQNLSSFCSGNYTLWCPSLEQFTLSQCPRMKNFCQGELITPKLDKVQLTETDFRGRRAGDLNATVEQLYKEQVGYRGLKHLKFSEFPKLIDIWSKNPQEMLDFTVLEFLEICDSKNLRYIFYFSTTFSLGQLRQMEIKRCDNLEQVIKEECSITMIEEAITDSSKIISIFPRLQSIIVESCPNMTSFYQGSNCLEFPSLIKIKVTDCSNITTFVSTFSRDEDKEVIIGDKVDNGTTFFSDKVAFPKLENLTISYLRNVKRIWYKQLHSKLFSNLKELKVEHCDALLNIFPPFFLGDFKRLEKLIVADCASLEEVFQLQVRGLDIEEACIVTSELRQVKLFRLPKLKHVWNKDSNENISFENLREVNVQECWSLKTLFPFSTAKDLQQLETLIIDSCGVEEIISKRVEGSNKHEMLFEFNQLSFLALCDLPNLVCFYPGMHNITCPKLKRLRTYWPKKIKKFGHVVSQLLLIAKIIPQLEHISLATDDIATITGGQFAIDMFSHIKVLEITKHLNDSTVFSFCFLQRFPNLEKIEMVDCNFKELSPYEGDVGEERDVTMLLPRINQLTLKGVDKITHLWKQGSPLHHICTNLETLEVHKCGCLINIERASSSLRNLTTLEVGYCKEMVELITSSKAQCLEQLVTLKIGGCEMMREVIASEGDEATYHEIIFKEMKCLELKGLQNLKSFCSGNYTLKFPSLNDVTVIDCPAIENFCNGALSTPKLQEVQTGRDVRKCTWDLNSTIEQLNKEEYEVSEETDKIIEVK</sequence>
<dbReference type="Gene3D" id="3.80.10.10">
    <property type="entry name" value="Ribonuclease Inhibitor"/>
    <property type="match status" value="6"/>
</dbReference>
<proteinExistence type="inferred from homology"/>
<evidence type="ECO:0000313" key="6">
    <source>
        <dbReference type="EMBL" id="KAG8479742.1"/>
    </source>
</evidence>
<dbReference type="InterPro" id="IPR057135">
    <property type="entry name" value="At4g27190-like_LRR"/>
</dbReference>
<dbReference type="SUPFAM" id="SSF52058">
    <property type="entry name" value="L domain-like"/>
    <property type="match status" value="3"/>
</dbReference>
<accession>A0A8J5YEF7</accession>
<organism evidence="6 7">
    <name type="scientific">Gossypium anomalum</name>
    <dbReference type="NCBI Taxonomy" id="47600"/>
    <lineage>
        <taxon>Eukaryota</taxon>
        <taxon>Viridiplantae</taxon>
        <taxon>Streptophyta</taxon>
        <taxon>Embryophyta</taxon>
        <taxon>Tracheophyta</taxon>
        <taxon>Spermatophyta</taxon>
        <taxon>Magnoliopsida</taxon>
        <taxon>eudicotyledons</taxon>
        <taxon>Gunneridae</taxon>
        <taxon>Pentapetalae</taxon>
        <taxon>rosids</taxon>
        <taxon>malvids</taxon>
        <taxon>Malvales</taxon>
        <taxon>Malvaceae</taxon>
        <taxon>Malvoideae</taxon>
        <taxon>Gossypium</taxon>
    </lineage>
</organism>
<dbReference type="PRINTS" id="PR00364">
    <property type="entry name" value="DISEASERSIST"/>
</dbReference>
<dbReference type="InterPro" id="IPR003593">
    <property type="entry name" value="AAA+_ATPase"/>
</dbReference>
<evidence type="ECO:0000256" key="4">
    <source>
        <dbReference type="ARBA" id="ARBA00022840"/>
    </source>
</evidence>
<dbReference type="InterPro" id="IPR032675">
    <property type="entry name" value="LRR_dom_sf"/>
</dbReference>
<gene>
    <name evidence="6" type="ORF">CXB51_029546</name>
</gene>
<evidence type="ECO:0000256" key="2">
    <source>
        <dbReference type="ARBA" id="ARBA00022741"/>
    </source>
</evidence>
<dbReference type="CDD" id="cd00009">
    <property type="entry name" value="AAA"/>
    <property type="match status" value="1"/>
</dbReference>
<keyword evidence="3" id="KW-0611">Plant defense</keyword>
<protein>
    <recommendedName>
        <fullName evidence="5">AAA+ ATPase domain-containing protein</fullName>
    </recommendedName>
</protein>